<feature type="chain" id="PRO_5016267555" evidence="1">
    <location>
        <begin position="20"/>
        <end position="100"/>
    </location>
</feature>
<dbReference type="EMBL" id="CP024903">
    <property type="protein sequence ID" value="AXF24260.1"/>
    <property type="molecule type" value="Genomic_DNA"/>
</dbReference>
<keyword evidence="1" id="KW-0732">Signal</keyword>
<gene>
    <name evidence="2" type="ORF">CUJ89_28520</name>
</gene>
<name>A0A2Z5N4U6_BURPY</name>
<proteinExistence type="predicted"/>
<protein>
    <submittedName>
        <fullName evidence="2">Uncharacterized protein</fullName>
    </submittedName>
</protein>
<dbReference type="AlphaFoldDB" id="A0A2Z5N4U6"/>
<feature type="signal peptide" evidence="1">
    <location>
        <begin position="1"/>
        <end position="19"/>
    </location>
</feature>
<dbReference type="Proteomes" id="UP000253104">
    <property type="component" value="Chromosome mHSR5_B"/>
</dbReference>
<evidence type="ECO:0000313" key="3">
    <source>
        <dbReference type="Proteomes" id="UP000253104"/>
    </source>
</evidence>
<accession>A0A2Z5N4U6</accession>
<evidence type="ECO:0000256" key="1">
    <source>
        <dbReference type="SAM" id="SignalP"/>
    </source>
</evidence>
<sequence>MKSIGFVVALAFVASLAYAKQYAIDPQTGQAYPVVQTRRGAMAQNPETGQTYQIVQPSQTCDDAKWRLQENMRMAAAQGRPLPAIFIAASRRRIAHLCEQ</sequence>
<reference evidence="2 3" key="1">
    <citation type="journal article" date="2018" name="ISME J.">
        <title>Involvement of Burkholderiaceae and sulfurous volatiles in disease-suppressive soils.</title>
        <authorList>
            <person name="Carrion V.J."/>
            <person name="Cordovez V."/>
            <person name="Tyc O."/>
            <person name="Etalo D.W."/>
            <person name="de Bruijn I."/>
            <person name="de Jager V.C."/>
            <person name="Medema M.H."/>
            <person name="Eberl L."/>
            <person name="Raaijmakers J.M."/>
        </authorList>
    </citation>
    <scope>NUCLEOTIDE SEQUENCE [LARGE SCALE GENOMIC DNA]</scope>
    <source>
        <strain evidence="3">mHSR5</strain>
    </source>
</reference>
<organism evidence="2 3">
    <name type="scientific">Burkholderia pyrrocinia</name>
    <name type="common">Pseudomonas pyrrocinia</name>
    <dbReference type="NCBI Taxonomy" id="60550"/>
    <lineage>
        <taxon>Bacteria</taxon>
        <taxon>Pseudomonadati</taxon>
        <taxon>Pseudomonadota</taxon>
        <taxon>Betaproteobacteria</taxon>
        <taxon>Burkholderiales</taxon>
        <taxon>Burkholderiaceae</taxon>
        <taxon>Burkholderia</taxon>
        <taxon>Burkholderia cepacia complex</taxon>
    </lineage>
</organism>
<evidence type="ECO:0000313" key="2">
    <source>
        <dbReference type="EMBL" id="AXF24260.1"/>
    </source>
</evidence>